<gene>
    <name evidence="15" type="primary">LOC115819522</name>
</gene>
<feature type="domain" description="C2H2-type" evidence="13">
    <location>
        <begin position="480"/>
        <end position="507"/>
    </location>
</feature>
<dbReference type="FunFam" id="3.30.160.60:FF:001344">
    <property type="entry name" value="Zinc finger protein 16 like"/>
    <property type="match status" value="1"/>
</dbReference>
<dbReference type="GeneID" id="115819522"/>
<feature type="domain" description="C2H2-type" evidence="13">
    <location>
        <begin position="424"/>
        <end position="451"/>
    </location>
</feature>
<dbReference type="InParanoid" id="A0A6J2W673"/>
<dbReference type="Proteomes" id="UP000504632">
    <property type="component" value="Chromosome 8"/>
</dbReference>
<dbReference type="PANTHER" id="PTHR24404:SF114">
    <property type="entry name" value="KLUMPFUSS, ISOFORM B-RELATED"/>
    <property type="match status" value="1"/>
</dbReference>
<dbReference type="GO" id="GO:0000978">
    <property type="term" value="F:RNA polymerase II cis-regulatory region sequence-specific DNA binding"/>
    <property type="evidence" value="ECO:0007669"/>
    <property type="project" value="TreeGrafter"/>
</dbReference>
<dbReference type="PROSITE" id="PS50157">
    <property type="entry name" value="ZINC_FINGER_C2H2_2"/>
    <property type="match status" value="5"/>
</dbReference>
<evidence type="ECO:0000256" key="9">
    <source>
        <dbReference type="ARBA" id="ARBA00023242"/>
    </source>
</evidence>
<keyword evidence="3" id="KW-0677">Repeat</keyword>
<evidence type="ECO:0000256" key="4">
    <source>
        <dbReference type="ARBA" id="ARBA00022771"/>
    </source>
</evidence>
<dbReference type="GO" id="GO:0005634">
    <property type="term" value="C:nucleus"/>
    <property type="evidence" value="ECO:0007669"/>
    <property type="project" value="UniProtKB-SubCell"/>
</dbReference>
<keyword evidence="11" id="KW-0175">Coiled coil</keyword>
<evidence type="ECO:0000256" key="12">
    <source>
        <dbReference type="SAM" id="MobiDB-lite"/>
    </source>
</evidence>
<evidence type="ECO:0000313" key="14">
    <source>
        <dbReference type="Proteomes" id="UP000504632"/>
    </source>
</evidence>
<keyword evidence="2" id="KW-0479">Metal-binding</keyword>
<dbReference type="FunFam" id="3.30.160.60:FF:002343">
    <property type="entry name" value="Zinc finger protein 33A"/>
    <property type="match status" value="1"/>
</dbReference>
<accession>A0A6J2W673</accession>
<dbReference type="InterPro" id="IPR013087">
    <property type="entry name" value="Znf_C2H2_type"/>
</dbReference>
<dbReference type="GO" id="GO:0003700">
    <property type="term" value="F:DNA-binding transcription factor activity"/>
    <property type="evidence" value="ECO:0007669"/>
    <property type="project" value="TreeGrafter"/>
</dbReference>
<keyword evidence="9" id="KW-0539">Nucleus</keyword>
<sequence>MNSTDSNAHRKQSIINTSTCSTKFSFELKGEKGDAGANVNCEPNVSISSLKSRLAPTIRTTLSAAVDTLLGEIVVVLAETQRELVTKEQENEKLKVRLEVSERELKTLQECLCSAQKLIDQLQGPFGGPPPLGPQIYPTPLPGPVNPARLTHRNAHGPDDRCFAGGEPELSSALGDALQGFDSREEFKNCHLSIQADGTVTNQLFDPLNMNPANTCIDVNRSGQISEKRPPLHSGPTPSSHSSFDVKEEKGPGQGPLCGRGPGGPTECEQSAQSVRDLGYIHVVEEEGSSRSRNYPNHSVPKQALPTGSQKSSSSGSPSPPGGSGFSSAQETGPKSGLAARQDPPGVGFSKRPSASEPIGTTSGERPHLCLECGKTFRLISSLKKHIRIHTGEKPYPCPVCGRRFRESGALKTHLRIHTGEKPYACAECGTRFRHLDGLRKHRRTHTGEKPYVCAVCGKRLSRLQHLKHHQRIHTGERPCCCSFCHRGFKDPASLRKHLRTHQGEPGLDGAHEDMGSTGLDDENGGPHAQDSMGEGDVRFGMWGEDEEDEEDGEAVVDCV</sequence>
<dbReference type="GO" id="GO:0008270">
    <property type="term" value="F:zinc ion binding"/>
    <property type="evidence" value="ECO:0007669"/>
    <property type="project" value="UniProtKB-KW"/>
</dbReference>
<feature type="compositionally biased region" description="Gly residues" evidence="12">
    <location>
        <begin position="252"/>
        <end position="264"/>
    </location>
</feature>
<proteinExistence type="predicted"/>
<dbReference type="AlphaFoldDB" id="A0A6J2W673"/>
<keyword evidence="7" id="KW-0238">DNA-binding</keyword>
<dbReference type="Gene3D" id="3.30.160.60">
    <property type="entry name" value="Classic Zinc Finger"/>
    <property type="match status" value="5"/>
</dbReference>
<organism evidence="14 15">
    <name type="scientific">Chanos chanos</name>
    <name type="common">Milkfish</name>
    <name type="synonym">Mugil chanos</name>
    <dbReference type="NCBI Taxonomy" id="29144"/>
    <lineage>
        <taxon>Eukaryota</taxon>
        <taxon>Metazoa</taxon>
        <taxon>Chordata</taxon>
        <taxon>Craniata</taxon>
        <taxon>Vertebrata</taxon>
        <taxon>Euteleostomi</taxon>
        <taxon>Actinopterygii</taxon>
        <taxon>Neopterygii</taxon>
        <taxon>Teleostei</taxon>
        <taxon>Ostariophysi</taxon>
        <taxon>Gonorynchiformes</taxon>
        <taxon>Chanidae</taxon>
        <taxon>Chanos</taxon>
    </lineage>
</organism>
<dbReference type="RefSeq" id="XP_030638891.1">
    <property type="nucleotide sequence ID" value="XM_030783031.1"/>
</dbReference>
<dbReference type="Pfam" id="PF00096">
    <property type="entry name" value="zf-C2H2"/>
    <property type="match status" value="5"/>
</dbReference>
<dbReference type="FunCoup" id="A0A6J2W673">
    <property type="interactions" value="26"/>
</dbReference>
<comment type="subcellular location">
    <subcellularLocation>
        <location evidence="1">Nucleus</location>
    </subcellularLocation>
</comment>
<keyword evidence="5" id="KW-0862">Zinc</keyword>
<evidence type="ECO:0000256" key="11">
    <source>
        <dbReference type="SAM" id="Coils"/>
    </source>
</evidence>
<dbReference type="PANTHER" id="PTHR24404">
    <property type="entry name" value="ZINC FINGER PROTEIN"/>
    <property type="match status" value="1"/>
</dbReference>
<evidence type="ECO:0000259" key="13">
    <source>
        <dbReference type="PROSITE" id="PS50157"/>
    </source>
</evidence>
<evidence type="ECO:0000256" key="3">
    <source>
        <dbReference type="ARBA" id="ARBA00022737"/>
    </source>
</evidence>
<keyword evidence="6" id="KW-0805">Transcription regulation</keyword>
<feature type="compositionally biased region" description="Low complexity" evidence="12">
    <location>
        <begin position="308"/>
        <end position="317"/>
    </location>
</feature>
<reference evidence="15" key="1">
    <citation type="submission" date="2025-08" db="UniProtKB">
        <authorList>
            <consortium name="RefSeq"/>
        </authorList>
    </citation>
    <scope>IDENTIFICATION</scope>
</reference>
<dbReference type="SMART" id="SM00355">
    <property type="entry name" value="ZnF_C2H2"/>
    <property type="match status" value="5"/>
</dbReference>
<dbReference type="PROSITE" id="PS00028">
    <property type="entry name" value="ZINC_FINGER_C2H2_1"/>
    <property type="match status" value="5"/>
</dbReference>
<feature type="region of interest" description="Disordered" evidence="12">
    <location>
        <begin position="502"/>
        <end position="560"/>
    </location>
</feature>
<feature type="domain" description="C2H2-type" evidence="13">
    <location>
        <begin position="452"/>
        <end position="479"/>
    </location>
</feature>
<protein>
    <submittedName>
        <fullName evidence="15">Zinc finger protein 250</fullName>
    </submittedName>
</protein>
<evidence type="ECO:0000256" key="6">
    <source>
        <dbReference type="ARBA" id="ARBA00023015"/>
    </source>
</evidence>
<feature type="domain" description="C2H2-type" evidence="13">
    <location>
        <begin position="396"/>
        <end position="423"/>
    </location>
</feature>
<dbReference type="GO" id="GO:0006357">
    <property type="term" value="P:regulation of transcription by RNA polymerase II"/>
    <property type="evidence" value="ECO:0007669"/>
    <property type="project" value="TreeGrafter"/>
</dbReference>
<dbReference type="FunFam" id="3.30.160.60:FF:000054">
    <property type="entry name" value="Zinc finger protein 711"/>
    <property type="match status" value="1"/>
</dbReference>
<evidence type="ECO:0000256" key="5">
    <source>
        <dbReference type="ARBA" id="ARBA00022833"/>
    </source>
</evidence>
<feature type="compositionally biased region" description="Acidic residues" evidence="12">
    <location>
        <begin position="544"/>
        <end position="560"/>
    </location>
</feature>
<dbReference type="FunFam" id="3.30.160.60:FF:001485">
    <property type="entry name" value="Krueppel-related zinc finger protein"/>
    <property type="match status" value="1"/>
</dbReference>
<dbReference type="OrthoDB" id="6077919at2759"/>
<keyword evidence="4 10" id="KW-0863">Zinc-finger</keyword>
<evidence type="ECO:0000313" key="15">
    <source>
        <dbReference type="RefSeq" id="XP_030638891.1"/>
    </source>
</evidence>
<evidence type="ECO:0000256" key="10">
    <source>
        <dbReference type="PROSITE-ProRule" id="PRU00042"/>
    </source>
</evidence>
<feature type="coiled-coil region" evidence="11">
    <location>
        <begin position="77"/>
        <end position="111"/>
    </location>
</feature>
<evidence type="ECO:0000256" key="8">
    <source>
        <dbReference type="ARBA" id="ARBA00023163"/>
    </source>
</evidence>
<keyword evidence="8" id="KW-0804">Transcription</keyword>
<dbReference type="InterPro" id="IPR036236">
    <property type="entry name" value="Znf_C2H2_sf"/>
</dbReference>
<feature type="region of interest" description="Disordered" evidence="12">
    <location>
        <begin position="287"/>
        <end position="363"/>
    </location>
</feature>
<feature type="domain" description="C2H2-type" evidence="13">
    <location>
        <begin position="368"/>
        <end position="395"/>
    </location>
</feature>
<evidence type="ECO:0000256" key="2">
    <source>
        <dbReference type="ARBA" id="ARBA00022723"/>
    </source>
</evidence>
<feature type="region of interest" description="Disordered" evidence="12">
    <location>
        <begin position="225"/>
        <end position="274"/>
    </location>
</feature>
<evidence type="ECO:0000256" key="7">
    <source>
        <dbReference type="ARBA" id="ARBA00023125"/>
    </source>
</evidence>
<name>A0A6J2W673_CHACN</name>
<keyword evidence="14" id="KW-1185">Reference proteome</keyword>
<dbReference type="SUPFAM" id="SSF57667">
    <property type="entry name" value="beta-beta-alpha zinc fingers"/>
    <property type="match status" value="3"/>
</dbReference>
<dbReference type="InterPro" id="IPR050589">
    <property type="entry name" value="Ikaros_C2H2-ZF"/>
</dbReference>
<evidence type="ECO:0000256" key="1">
    <source>
        <dbReference type="ARBA" id="ARBA00004123"/>
    </source>
</evidence>